<dbReference type="PANTHER" id="PTHR22803">
    <property type="entry name" value="MANNOSE, PHOSPHOLIPASE, LECTIN RECEPTOR RELATED"/>
    <property type="match status" value="1"/>
</dbReference>
<dbReference type="AlphaFoldDB" id="A0A6J8CMH0"/>
<keyword evidence="1 2" id="KW-1015">Disulfide bond</keyword>
<dbReference type="InterPro" id="IPR018097">
    <property type="entry name" value="EGF_Ca-bd_CS"/>
</dbReference>
<keyword evidence="2" id="KW-0245">EGF-like domain</keyword>
<dbReference type="CDD" id="cd00054">
    <property type="entry name" value="EGF_CA"/>
    <property type="match status" value="1"/>
</dbReference>
<dbReference type="InterPro" id="IPR000742">
    <property type="entry name" value="EGF"/>
</dbReference>
<evidence type="ECO:0008006" key="7">
    <source>
        <dbReference type="Google" id="ProtNLM"/>
    </source>
</evidence>
<feature type="domain" description="C-type lectin" evidence="4">
    <location>
        <begin position="74"/>
        <end position="178"/>
    </location>
</feature>
<dbReference type="InterPro" id="IPR000152">
    <property type="entry name" value="EGF-type_Asp/Asn_hydroxyl_site"/>
</dbReference>
<dbReference type="SMART" id="SM00181">
    <property type="entry name" value="EGF"/>
    <property type="match status" value="1"/>
</dbReference>
<dbReference type="SMART" id="SM00179">
    <property type="entry name" value="EGF_CA"/>
    <property type="match status" value="1"/>
</dbReference>
<dbReference type="EMBL" id="CACVKT020005666">
    <property type="protein sequence ID" value="CAC5397185.1"/>
    <property type="molecule type" value="Genomic_DNA"/>
</dbReference>
<dbReference type="PROSITE" id="PS01187">
    <property type="entry name" value="EGF_CA"/>
    <property type="match status" value="1"/>
</dbReference>
<gene>
    <name evidence="5" type="ORF">MCOR_31644</name>
</gene>
<proteinExistence type="predicted"/>
<organism evidence="5 6">
    <name type="scientific">Mytilus coruscus</name>
    <name type="common">Sea mussel</name>
    <dbReference type="NCBI Taxonomy" id="42192"/>
    <lineage>
        <taxon>Eukaryota</taxon>
        <taxon>Metazoa</taxon>
        <taxon>Spiralia</taxon>
        <taxon>Lophotrochozoa</taxon>
        <taxon>Mollusca</taxon>
        <taxon>Bivalvia</taxon>
        <taxon>Autobranchia</taxon>
        <taxon>Pteriomorphia</taxon>
        <taxon>Mytilida</taxon>
        <taxon>Mytiloidea</taxon>
        <taxon>Mytilidae</taxon>
        <taxon>Mytilinae</taxon>
        <taxon>Mytilus</taxon>
    </lineage>
</organism>
<dbReference type="PROSITE" id="PS00022">
    <property type="entry name" value="EGF_1"/>
    <property type="match status" value="1"/>
</dbReference>
<dbReference type="GO" id="GO:0005509">
    <property type="term" value="F:calcium ion binding"/>
    <property type="evidence" value="ECO:0007669"/>
    <property type="project" value="InterPro"/>
</dbReference>
<keyword evidence="6" id="KW-1185">Reference proteome</keyword>
<dbReference type="PROSITE" id="PS50026">
    <property type="entry name" value="EGF_3"/>
    <property type="match status" value="1"/>
</dbReference>
<feature type="disulfide bond" evidence="2">
    <location>
        <begin position="29"/>
        <end position="38"/>
    </location>
</feature>
<evidence type="ECO:0000256" key="1">
    <source>
        <dbReference type="ARBA" id="ARBA00023157"/>
    </source>
</evidence>
<dbReference type="PRINTS" id="PR00010">
    <property type="entry name" value="EGFBLOOD"/>
</dbReference>
<dbReference type="Pfam" id="PF00059">
    <property type="entry name" value="Lectin_C"/>
    <property type="match status" value="1"/>
</dbReference>
<evidence type="ECO:0000256" key="2">
    <source>
        <dbReference type="PROSITE-ProRule" id="PRU00076"/>
    </source>
</evidence>
<dbReference type="Gene3D" id="2.10.25.10">
    <property type="entry name" value="Laminin"/>
    <property type="match status" value="1"/>
</dbReference>
<dbReference type="FunFam" id="2.10.25.10:FF:000575">
    <property type="entry name" value="Crumbs, isoform C"/>
    <property type="match status" value="1"/>
</dbReference>
<sequence>MADIDECVAKPCQHGATCKDQENGYKCSCLPGYAGSNCDTGLRKELSKMALIIEKIEKTCEVRATQCPYNWKLYNGHCYFFAIQHSTWYEAKSQCSQAGSYLAVVDNRHEDMWLQSNLKDGAWIDATDYGHEGRWISSYYGRNLPYTRWRGGEPNNSNGGEDCAYMNADGWNDCPCNEYAIPQYICEKIL</sequence>
<evidence type="ECO:0000259" key="4">
    <source>
        <dbReference type="PROSITE" id="PS50041"/>
    </source>
</evidence>
<evidence type="ECO:0000313" key="5">
    <source>
        <dbReference type="EMBL" id="CAC5397185.1"/>
    </source>
</evidence>
<dbReference type="PROSITE" id="PS50041">
    <property type="entry name" value="C_TYPE_LECTIN_2"/>
    <property type="match status" value="1"/>
</dbReference>
<accession>A0A6J8CMH0</accession>
<dbReference type="SUPFAM" id="SSF56436">
    <property type="entry name" value="C-type lectin-like"/>
    <property type="match status" value="1"/>
</dbReference>
<dbReference type="PROSITE" id="PS00010">
    <property type="entry name" value="ASX_HYDROXYL"/>
    <property type="match status" value="1"/>
</dbReference>
<dbReference type="InterPro" id="IPR050111">
    <property type="entry name" value="C-type_lectin/snaclec_domain"/>
</dbReference>
<dbReference type="SMART" id="SM00034">
    <property type="entry name" value="CLECT"/>
    <property type="match status" value="1"/>
</dbReference>
<evidence type="ECO:0000259" key="3">
    <source>
        <dbReference type="PROSITE" id="PS50026"/>
    </source>
</evidence>
<dbReference type="SUPFAM" id="SSF57196">
    <property type="entry name" value="EGF/Laminin"/>
    <property type="match status" value="1"/>
</dbReference>
<dbReference type="PROSITE" id="PS01186">
    <property type="entry name" value="EGF_2"/>
    <property type="match status" value="1"/>
</dbReference>
<dbReference type="Gene3D" id="3.10.100.10">
    <property type="entry name" value="Mannose-Binding Protein A, subunit A"/>
    <property type="match status" value="1"/>
</dbReference>
<reference evidence="5 6" key="1">
    <citation type="submission" date="2020-06" db="EMBL/GenBank/DDBJ databases">
        <authorList>
            <person name="Li R."/>
            <person name="Bekaert M."/>
        </authorList>
    </citation>
    <scope>NUCLEOTIDE SEQUENCE [LARGE SCALE GENOMIC DNA]</scope>
    <source>
        <strain evidence="6">wild</strain>
    </source>
</reference>
<name>A0A6J8CMH0_MYTCO</name>
<comment type="caution">
    <text evidence="2">Lacks conserved residue(s) required for the propagation of feature annotation.</text>
</comment>
<dbReference type="InterPro" id="IPR016187">
    <property type="entry name" value="CTDL_fold"/>
</dbReference>
<feature type="domain" description="EGF-like" evidence="3">
    <location>
        <begin position="3"/>
        <end position="39"/>
    </location>
</feature>
<evidence type="ECO:0000313" key="6">
    <source>
        <dbReference type="Proteomes" id="UP000507470"/>
    </source>
</evidence>
<dbReference type="InterPro" id="IPR016186">
    <property type="entry name" value="C-type_lectin-like/link_sf"/>
</dbReference>
<dbReference type="Proteomes" id="UP000507470">
    <property type="component" value="Unassembled WGS sequence"/>
</dbReference>
<dbReference type="OrthoDB" id="6157090at2759"/>
<protein>
    <recommendedName>
        <fullName evidence="7">C-type lectin domain-containing protein</fullName>
    </recommendedName>
</protein>
<dbReference type="InterPro" id="IPR001304">
    <property type="entry name" value="C-type_lectin-like"/>
</dbReference>
<dbReference type="InterPro" id="IPR001881">
    <property type="entry name" value="EGF-like_Ca-bd_dom"/>
</dbReference>
<dbReference type="Pfam" id="PF00008">
    <property type="entry name" value="EGF"/>
    <property type="match status" value="1"/>
</dbReference>